<dbReference type="Proteomes" id="UP000053815">
    <property type="component" value="Unassembled WGS sequence"/>
</dbReference>
<keyword evidence="7 10" id="KW-0175">Coiled coil</keyword>
<name>A0A0C9M456_9FUNG</name>
<keyword evidence="9" id="KW-0137">Centromere</keyword>
<dbReference type="PANTHER" id="PTHR14527:SF2">
    <property type="entry name" value="PROTEIN MIS12 HOMOLOG"/>
    <property type="match status" value="1"/>
</dbReference>
<comment type="subcellular location">
    <subcellularLocation>
        <location evidence="1">Chromosome</location>
        <location evidence="1">Centromere</location>
        <location evidence="1">Kinetochore</location>
    </subcellularLocation>
</comment>
<keyword evidence="3" id="KW-0158">Chromosome</keyword>
<evidence type="ECO:0000256" key="7">
    <source>
        <dbReference type="ARBA" id="ARBA00023054"/>
    </source>
</evidence>
<protein>
    <submittedName>
        <fullName evidence="11">Uncharacterized protein</fullName>
    </submittedName>
</protein>
<dbReference type="EMBL" id="DF836340">
    <property type="protein sequence ID" value="GAN03941.1"/>
    <property type="molecule type" value="Genomic_DNA"/>
</dbReference>
<evidence type="ECO:0000256" key="4">
    <source>
        <dbReference type="ARBA" id="ARBA00022618"/>
    </source>
</evidence>
<dbReference type="GO" id="GO:0051301">
    <property type="term" value="P:cell division"/>
    <property type="evidence" value="ECO:0007669"/>
    <property type="project" value="UniProtKB-KW"/>
</dbReference>
<dbReference type="GO" id="GO:0051382">
    <property type="term" value="P:kinetochore assembly"/>
    <property type="evidence" value="ECO:0007669"/>
    <property type="project" value="TreeGrafter"/>
</dbReference>
<proteinExistence type="inferred from homology"/>
<dbReference type="GO" id="GO:0005634">
    <property type="term" value="C:nucleus"/>
    <property type="evidence" value="ECO:0007669"/>
    <property type="project" value="InterPro"/>
</dbReference>
<evidence type="ECO:0000256" key="3">
    <source>
        <dbReference type="ARBA" id="ARBA00022454"/>
    </source>
</evidence>
<evidence type="ECO:0000256" key="9">
    <source>
        <dbReference type="ARBA" id="ARBA00023328"/>
    </source>
</evidence>
<dbReference type="GO" id="GO:0000444">
    <property type="term" value="C:MIS12/MIND type complex"/>
    <property type="evidence" value="ECO:0007669"/>
    <property type="project" value="TreeGrafter"/>
</dbReference>
<feature type="coiled-coil region" evidence="10">
    <location>
        <begin position="120"/>
        <end position="147"/>
    </location>
</feature>
<dbReference type="OrthoDB" id="1884855at2759"/>
<evidence type="ECO:0000256" key="8">
    <source>
        <dbReference type="ARBA" id="ARBA00023306"/>
    </source>
</evidence>
<dbReference type="PANTHER" id="PTHR14527">
    <property type="entry name" value="PROTEIN MIS12 HOMOLOG"/>
    <property type="match status" value="1"/>
</dbReference>
<sequence>MQTNVSYTTEALRVTEPRPYMEHELLAEIFQMLPESVLADMYDLANALFYNVMQGTADRLATECPEKRREIKAALDKYQMTAEKMLDDVFNVFQQYVSQSAWKIPDNLDVQFDHHKDIDFNISDQDLQDIDQQLDDLRNKIKAQKQFQAVLTHTHEKHKRDMKRVDAMLDSVSFLHEIPLQENVPDVNNTMLFVKEQIEYIKDAVIKVASEDLSSIPLDKRTLHLRSKFQSYMDELLEQSQPSNH</sequence>
<dbReference type="AlphaFoldDB" id="A0A0C9M456"/>
<organism evidence="11">
    <name type="scientific">Mucor ambiguus</name>
    <dbReference type="NCBI Taxonomy" id="91626"/>
    <lineage>
        <taxon>Eukaryota</taxon>
        <taxon>Fungi</taxon>
        <taxon>Fungi incertae sedis</taxon>
        <taxon>Mucoromycota</taxon>
        <taxon>Mucoromycotina</taxon>
        <taxon>Mucoromycetes</taxon>
        <taxon>Mucorales</taxon>
        <taxon>Mucorineae</taxon>
        <taxon>Mucoraceae</taxon>
        <taxon>Mucor</taxon>
    </lineage>
</organism>
<dbReference type="InterPro" id="IPR008685">
    <property type="entry name" value="Centromere_Mis12"/>
</dbReference>
<dbReference type="GO" id="GO:0000070">
    <property type="term" value="P:mitotic sister chromatid segregation"/>
    <property type="evidence" value="ECO:0007669"/>
    <property type="project" value="TreeGrafter"/>
</dbReference>
<evidence type="ECO:0000256" key="5">
    <source>
        <dbReference type="ARBA" id="ARBA00022776"/>
    </source>
</evidence>
<keyword evidence="8" id="KW-0131">Cell cycle</keyword>
<keyword evidence="6" id="KW-0995">Kinetochore</keyword>
<evidence type="ECO:0000313" key="12">
    <source>
        <dbReference type="Proteomes" id="UP000053815"/>
    </source>
</evidence>
<dbReference type="STRING" id="91626.A0A0C9M456"/>
<evidence type="ECO:0000256" key="2">
    <source>
        <dbReference type="ARBA" id="ARBA00008643"/>
    </source>
</evidence>
<comment type="similarity">
    <text evidence="2">Belongs to the mis12 family.</text>
</comment>
<evidence type="ECO:0000256" key="1">
    <source>
        <dbReference type="ARBA" id="ARBA00004629"/>
    </source>
</evidence>
<reference evidence="11" key="1">
    <citation type="submission" date="2014-09" db="EMBL/GenBank/DDBJ databases">
        <title>Draft genome sequence of an oleaginous Mucoromycotina fungus Mucor ambiguus NBRC6742.</title>
        <authorList>
            <person name="Takeda I."/>
            <person name="Yamane N."/>
            <person name="Morita T."/>
            <person name="Tamano K."/>
            <person name="Machida M."/>
            <person name="Baker S."/>
            <person name="Koike H."/>
        </authorList>
    </citation>
    <scope>NUCLEOTIDE SEQUENCE</scope>
    <source>
        <strain evidence="11">NBRC 6742</strain>
    </source>
</reference>
<gene>
    <name evidence="11" type="ORF">MAM1_0051c03397</name>
</gene>
<keyword evidence="5" id="KW-0498">Mitosis</keyword>
<keyword evidence="4" id="KW-0132">Cell division</keyword>
<evidence type="ECO:0000256" key="6">
    <source>
        <dbReference type="ARBA" id="ARBA00022838"/>
    </source>
</evidence>
<evidence type="ECO:0000256" key="10">
    <source>
        <dbReference type="SAM" id="Coils"/>
    </source>
</evidence>
<evidence type="ECO:0000313" key="11">
    <source>
        <dbReference type="EMBL" id="GAN03941.1"/>
    </source>
</evidence>
<dbReference type="Pfam" id="PF05859">
    <property type="entry name" value="Mis12"/>
    <property type="match status" value="1"/>
</dbReference>
<accession>A0A0C9M456</accession>
<keyword evidence="12" id="KW-1185">Reference proteome</keyword>